<sequence>MDIQQGDSWKEMKWKTKAKDTNTLQLCFSLFINWFNPRHKKLSGKEQSIGIVCMACLDLPPLIRQKLEYIFIAGLMPGPQAPDMSTISHLMWPLIDNLLAFGEPINIPTSNFPEGCLIETRLLTLIGDSGARHKVGGFASHLANHMCPWCMTRDTDLSKIKLGPLRVGEEVKEMGEKWKKASKNQCMVLMRTNGILFSKLN</sequence>
<dbReference type="EMBL" id="AVOT02060401">
    <property type="protein sequence ID" value="MBW0553889.1"/>
    <property type="molecule type" value="Genomic_DNA"/>
</dbReference>
<accession>A0A9Q3J1J0</accession>
<name>A0A9Q3J1J0_9BASI</name>
<proteinExistence type="predicted"/>
<dbReference type="Pfam" id="PF02992">
    <property type="entry name" value="Transposase_21"/>
    <property type="match status" value="1"/>
</dbReference>
<evidence type="ECO:0000313" key="2">
    <source>
        <dbReference type="Proteomes" id="UP000765509"/>
    </source>
</evidence>
<reference evidence="1" key="1">
    <citation type="submission" date="2021-03" db="EMBL/GenBank/DDBJ databases">
        <title>Draft genome sequence of rust myrtle Austropuccinia psidii MF-1, a brazilian biotype.</title>
        <authorList>
            <person name="Quecine M.C."/>
            <person name="Pachon D.M.R."/>
            <person name="Bonatelli M.L."/>
            <person name="Correr F.H."/>
            <person name="Franceschini L.M."/>
            <person name="Leite T.F."/>
            <person name="Margarido G.R.A."/>
            <person name="Almeida C.A."/>
            <person name="Ferrarezi J.A."/>
            <person name="Labate C.A."/>
        </authorList>
    </citation>
    <scope>NUCLEOTIDE SEQUENCE</scope>
    <source>
        <strain evidence="1">MF-1</strain>
    </source>
</reference>
<protein>
    <submittedName>
        <fullName evidence="1">Uncharacterized protein</fullName>
    </submittedName>
</protein>
<dbReference type="InterPro" id="IPR004242">
    <property type="entry name" value="Transposase_21"/>
</dbReference>
<organism evidence="1 2">
    <name type="scientific">Austropuccinia psidii MF-1</name>
    <dbReference type="NCBI Taxonomy" id="1389203"/>
    <lineage>
        <taxon>Eukaryota</taxon>
        <taxon>Fungi</taxon>
        <taxon>Dikarya</taxon>
        <taxon>Basidiomycota</taxon>
        <taxon>Pucciniomycotina</taxon>
        <taxon>Pucciniomycetes</taxon>
        <taxon>Pucciniales</taxon>
        <taxon>Sphaerophragmiaceae</taxon>
        <taxon>Austropuccinia</taxon>
    </lineage>
</organism>
<keyword evidence="2" id="KW-1185">Reference proteome</keyword>
<evidence type="ECO:0000313" key="1">
    <source>
        <dbReference type="EMBL" id="MBW0553889.1"/>
    </source>
</evidence>
<dbReference type="Proteomes" id="UP000765509">
    <property type="component" value="Unassembled WGS sequence"/>
</dbReference>
<dbReference type="OrthoDB" id="3269001at2759"/>
<gene>
    <name evidence="1" type="ORF">O181_093604</name>
</gene>
<comment type="caution">
    <text evidence="1">The sequence shown here is derived from an EMBL/GenBank/DDBJ whole genome shotgun (WGS) entry which is preliminary data.</text>
</comment>
<dbReference type="AlphaFoldDB" id="A0A9Q3J1J0"/>